<keyword evidence="2" id="KW-1185">Reference proteome</keyword>
<dbReference type="Proteomes" id="UP001054252">
    <property type="component" value="Unassembled WGS sequence"/>
</dbReference>
<sequence length="35" mass="3940">MQNDNRRDLLTVLTHIASDSLAKMGKQKCCFSSIN</sequence>
<organism evidence="1 2">
    <name type="scientific">Rubroshorea leprosula</name>
    <dbReference type="NCBI Taxonomy" id="152421"/>
    <lineage>
        <taxon>Eukaryota</taxon>
        <taxon>Viridiplantae</taxon>
        <taxon>Streptophyta</taxon>
        <taxon>Embryophyta</taxon>
        <taxon>Tracheophyta</taxon>
        <taxon>Spermatophyta</taxon>
        <taxon>Magnoliopsida</taxon>
        <taxon>eudicotyledons</taxon>
        <taxon>Gunneridae</taxon>
        <taxon>Pentapetalae</taxon>
        <taxon>rosids</taxon>
        <taxon>malvids</taxon>
        <taxon>Malvales</taxon>
        <taxon>Dipterocarpaceae</taxon>
        <taxon>Rubroshorea</taxon>
    </lineage>
</organism>
<reference evidence="1 2" key="1">
    <citation type="journal article" date="2021" name="Commun. Biol.">
        <title>The genome of Shorea leprosula (Dipterocarpaceae) highlights the ecological relevance of drought in aseasonal tropical rainforests.</title>
        <authorList>
            <person name="Ng K.K.S."/>
            <person name="Kobayashi M.J."/>
            <person name="Fawcett J.A."/>
            <person name="Hatakeyama M."/>
            <person name="Paape T."/>
            <person name="Ng C.H."/>
            <person name="Ang C.C."/>
            <person name="Tnah L.H."/>
            <person name="Lee C.T."/>
            <person name="Nishiyama T."/>
            <person name="Sese J."/>
            <person name="O'Brien M.J."/>
            <person name="Copetti D."/>
            <person name="Mohd Noor M.I."/>
            <person name="Ong R.C."/>
            <person name="Putra M."/>
            <person name="Sireger I.Z."/>
            <person name="Indrioko S."/>
            <person name="Kosugi Y."/>
            <person name="Izuno A."/>
            <person name="Isagi Y."/>
            <person name="Lee S.L."/>
            <person name="Shimizu K.K."/>
        </authorList>
    </citation>
    <scope>NUCLEOTIDE SEQUENCE [LARGE SCALE GENOMIC DNA]</scope>
    <source>
        <strain evidence="1">214</strain>
    </source>
</reference>
<gene>
    <name evidence="1" type="ORF">SLEP1_g14556</name>
</gene>
<proteinExistence type="predicted"/>
<comment type="caution">
    <text evidence="1">The sequence shown here is derived from an EMBL/GenBank/DDBJ whole genome shotgun (WGS) entry which is preliminary data.</text>
</comment>
<protein>
    <submittedName>
        <fullName evidence="1">Uncharacterized protein</fullName>
    </submittedName>
</protein>
<name>A0AAV5IQA9_9ROSI</name>
<dbReference type="EMBL" id="BPVZ01000018">
    <property type="protein sequence ID" value="GKV02074.1"/>
    <property type="molecule type" value="Genomic_DNA"/>
</dbReference>
<accession>A0AAV5IQA9</accession>
<evidence type="ECO:0000313" key="2">
    <source>
        <dbReference type="Proteomes" id="UP001054252"/>
    </source>
</evidence>
<evidence type="ECO:0000313" key="1">
    <source>
        <dbReference type="EMBL" id="GKV02074.1"/>
    </source>
</evidence>
<dbReference type="AlphaFoldDB" id="A0AAV5IQA9"/>